<sequence>MADLPENIDWTAGIYQLETSDPVLGGPDGIDNLQAKQLANRTRWLKDQIEKVVSGATSIGKAIKLATARNISVSGAATGSASFDGSANANIALTLADSGAVAGTYTKVIINAKGLVTGGSAMVAADIPALDWSKIITGKPTTLAGYGITDALASSGNAVSASKLVTARTISVSGAATGSASFDGSANTAIALTLADSGAVAGTYTKVTINAKGLVTGGSAMVAADIPALDWSKITTGKPTTLAGYGIVLPTQVEAEAGTDNALPMTPLRVFQAIAKVVGQATETLFGWAKVATQAQVNAGTDDSTFITPKKLRMGFSAYVSGNGYITFPSWLGGLIIQWGLANSSTSGITTTLPLAFPNNAFKSVAVPINAAYAVGQVLTTTTITVTSAGGIPGCGYIAIGN</sequence>
<dbReference type="Proteomes" id="UP000237378">
    <property type="component" value="Unassembled WGS sequence"/>
</dbReference>
<dbReference type="Gene3D" id="2.60.40.3940">
    <property type="match status" value="1"/>
</dbReference>
<evidence type="ECO:0000313" key="2">
    <source>
        <dbReference type="EMBL" id="POG01000.1"/>
    </source>
</evidence>
<protein>
    <recommendedName>
        <fullName evidence="1">Putative tail fiber protein gp53-like C-terminal domain-containing protein</fullName>
    </recommendedName>
</protein>
<dbReference type="AlphaFoldDB" id="A0A2S3WL88"/>
<feature type="domain" description="Putative tail fiber protein gp53-like C-terminal" evidence="1">
    <location>
        <begin position="333"/>
        <end position="390"/>
    </location>
</feature>
<organism evidence="2 3">
    <name type="scientific">Pseudomonas putida</name>
    <name type="common">Arthrobacter siderocapsulatus</name>
    <dbReference type="NCBI Taxonomy" id="303"/>
    <lineage>
        <taxon>Bacteria</taxon>
        <taxon>Pseudomonadati</taxon>
        <taxon>Pseudomonadota</taxon>
        <taxon>Gammaproteobacteria</taxon>
        <taxon>Pseudomonadales</taxon>
        <taxon>Pseudomonadaceae</taxon>
        <taxon>Pseudomonas</taxon>
    </lineage>
</organism>
<name>A0A2S3WL88_PSEPU</name>
<gene>
    <name evidence="2" type="ORF">BGP82_26505</name>
</gene>
<dbReference type="InterPro" id="IPR054075">
    <property type="entry name" value="Gp53-like_C"/>
</dbReference>
<dbReference type="RefSeq" id="WP_103470333.1">
    <property type="nucleotide sequence ID" value="NZ_MING01000086.1"/>
</dbReference>
<reference evidence="2 3" key="1">
    <citation type="submission" date="2016-08" db="EMBL/GenBank/DDBJ databases">
        <authorList>
            <person name="Seilhamer J.J."/>
        </authorList>
    </citation>
    <scope>NUCLEOTIDE SEQUENCE [LARGE SCALE GENOMIC DNA]</scope>
    <source>
        <strain evidence="2 3">KH-18-2</strain>
    </source>
</reference>
<comment type="caution">
    <text evidence="2">The sequence shown here is derived from an EMBL/GenBank/DDBJ whole genome shotgun (WGS) entry which is preliminary data.</text>
</comment>
<dbReference type="EMBL" id="MING01000086">
    <property type="protein sequence ID" value="POG01000.1"/>
    <property type="molecule type" value="Genomic_DNA"/>
</dbReference>
<accession>A0A2S3WL88</accession>
<reference evidence="2 3" key="2">
    <citation type="submission" date="2018-03" db="EMBL/GenBank/DDBJ databases">
        <title>Draft genome of Pseudomonas putida strain KH-18-2.</title>
        <authorList>
            <person name="Yoshizawa S."/>
            <person name="Khan N.H."/>
            <person name="Nishimura M."/>
            <person name="Chiura H.X."/>
            <person name="Ogura Y."/>
            <person name="Hayashi T."/>
            <person name="Kogure K."/>
        </authorList>
    </citation>
    <scope>NUCLEOTIDE SEQUENCE [LARGE SCALE GENOMIC DNA]</scope>
    <source>
        <strain evidence="2 3">KH-18-2</strain>
    </source>
</reference>
<dbReference type="Pfam" id="PF21882">
    <property type="entry name" value="Gp53-like_C"/>
    <property type="match status" value="1"/>
</dbReference>
<evidence type="ECO:0000313" key="3">
    <source>
        <dbReference type="Proteomes" id="UP000237378"/>
    </source>
</evidence>
<evidence type="ECO:0000259" key="1">
    <source>
        <dbReference type="Pfam" id="PF21882"/>
    </source>
</evidence>
<proteinExistence type="predicted"/>